<dbReference type="AlphaFoldDB" id="A0A2A2PNH9"/>
<comment type="caution">
    <text evidence="2">The sequence shown here is derived from an EMBL/GenBank/DDBJ whole genome shotgun (WGS) entry which is preliminary data.</text>
</comment>
<gene>
    <name evidence="2" type="ORF">CKQ80_16155</name>
</gene>
<evidence type="ECO:0000313" key="2">
    <source>
        <dbReference type="EMBL" id="PAW56781.1"/>
    </source>
</evidence>
<keyword evidence="3" id="KW-1185">Reference proteome</keyword>
<evidence type="ECO:0000313" key="3">
    <source>
        <dbReference type="Proteomes" id="UP000217830"/>
    </source>
</evidence>
<proteinExistence type="predicted"/>
<organism evidence="2 3">
    <name type="scientific">Pseudomonas moraviensis</name>
    <dbReference type="NCBI Taxonomy" id="321662"/>
    <lineage>
        <taxon>Bacteria</taxon>
        <taxon>Pseudomonadati</taxon>
        <taxon>Pseudomonadota</taxon>
        <taxon>Gammaproteobacteria</taxon>
        <taxon>Pseudomonadales</taxon>
        <taxon>Pseudomonadaceae</taxon>
        <taxon>Pseudomonas</taxon>
    </lineage>
</organism>
<dbReference type="Proteomes" id="UP000217830">
    <property type="component" value="Unassembled WGS sequence"/>
</dbReference>
<sequence length="63" mass="6663">MKPVGAGLPAMAVCQAITMLDVLDSSRASPLPQGSMTLLKPFRPERYAGPRGDSERTSLDNCG</sequence>
<protein>
    <submittedName>
        <fullName evidence="2">Uncharacterized protein</fullName>
    </submittedName>
</protein>
<reference evidence="2 3" key="1">
    <citation type="submission" date="2017-08" db="EMBL/GenBank/DDBJ databases">
        <title>Draft Genome Sequence of Pseudomonas moraviensis TYU6, isolated from Taxus cuspidata by using PacBio Single-Molecule Real-Time Technology.</title>
        <authorList>
            <person name="Baek K.-H."/>
            <person name="Mishra A.K."/>
        </authorList>
    </citation>
    <scope>NUCLEOTIDE SEQUENCE [LARGE SCALE GENOMIC DNA]</scope>
    <source>
        <strain evidence="2 3">TYU6</strain>
    </source>
</reference>
<feature type="region of interest" description="Disordered" evidence="1">
    <location>
        <begin position="30"/>
        <end position="63"/>
    </location>
</feature>
<name>A0A2A2PNH9_9PSED</name>
<feature type="compositionally biased region" description="Basic and acidic residues" evidence="1">
    <location>
        <begin position="42"/>
        <end position="63"/>
    </location>
</feature>
<evidence type="ECO:0000256" key="1">
    <source>
        <dbReference type="SAM" id="MobiDB-lite"/>
    </source>
</evidence>
<dbReference type="EMBL" id="NRST01000001">
    <property type="protein sequence ID" value="PAW56781.1"/>
    <property type="molecule type" value="Genomic_DNA"/>
</dbReference>
<accession>A0A2A2PNH9</accession>